<evidence type="ECO:0000256" key="2">
    <source>
        <dbReference type="SAM" id="Phobius"/>
    </source>
</evidence>
<evidence type="ECO:0000313" key="4">
    <source>
        <dbReference type="Proteomes" id="UP001162480"/>
    </source>
</evidence>
<feature type="transmembrane region" description="Helical" evidence="2">
    <location>
        <begin position="120"/>
        <end position="138"/>
    </location>
</feature>
<keyword evidence="2" id="KW-0812">Transmembrane</keyword>
<dbReference type="SUPFAM" id="SSF103473">
    <property type="entry name" value="MFS general substrate transporter"/>
    <property type="match status" value="1"/>
</dbReference>
<dbReference type="InterPro" id="IPR050327">
    <property type="entry name" value="Proton-linked_MCT"/>
</dbReference>
<dbReference type="Proteomes" id="UP001162480">
    <property type="component" value="Chromosome 20"/>
</dbReference>
<dbReference type="PANTHER" id="PTHR11360">
    <property type="entry name" value="MONOCARBOXYLATE TRANSPORTER"/>
    <property type="match status" value="1"/>
</dbReference>
<proteinExistence type="predicted"/>
<keyword evidence="2" id="KW-1133">Transmembrane helix</keyword>
<sequence>MPVDSAATSDDLRQSETVSPSQLKLRSSVSQAPEDIYESRLILNAPDGGWGWMVCLGAFTINFIVGGTIMSFGLILISLLNYFGDSRSKTSWVGSVTDGMSLLSGPLVSFLLQRFTHREVVIFGTILSAFGFIISIWMPNVDFLIFTYGFIAVMTHKPITRHDTKCPIFGTLCDLSERVLPTYKDILKWVLFE</sequence>
<dbReference type="InterPro" id="IPR036259">
    <property type="entry name" value="MFS_trans_sf"/>
</dbReference>
<protein>
    <submittedName>
        <fullName evidence="3">Uncharacterized protein</fullName>
    </submittedName>
</protein>
<dbReference type="AlphaFoldDB" id="A0AA36BNN5"/>
<accession>A0AA36BNN5</accession>
<feature type="region of interest" description="Disordered" evidence="1">
    <location>
        <begin position="1"/>
        <end position="20"/>
    </location>
</feature>
<keyword evidence="4" id="KW-1185">Reference proteome</keyword>
<dbReference type="Gene3D" id="1.20.1250.20">
    <property type="entry name" value="MFS general substrate transporter like domains"/>
    <property type="match status" value="1"/>
</dbReference>
<dbReference type="PANTHER" id="PTHR11360:SF284">
    <property type="entry name" value="EG:103B4.3 PROTEIN-RELATED"/>
    <property type="match status" value="1"/>
</dbReference>
<name>A0AA36BNN5_OCTVU</name>
<keyword evidence="2" id="KW-0472">Membrane</keyword>
<reference evidence="3" key="1">
    <citation type="submission" date="2023-08" db="EMBL/GenBank/DDBJ databases">
        <authorList>
            <person name="Alioto T."/>
            <person name="Alioto T."/>
            <person name="Gomez Garrido J."/>
        </authorList>
    </citation>
    <scope>NUCLEOTIDE SEQUENCE</scope>
</reference>
<evidence type="ECO:0000256" key="1">
    <source>
        <dbReference type="SAM" id="MobiDB-lite"/>
    </source>
</evidence>
<gene>
    <name evidence="3" type="ORF">OCTVUL_1B029772</name>
</gene>
<evidence type="ECO:0000313" key="3">
    <source>
        <dbReference type="EMBL" id="CAI9737469.1"/>
    </source>
</evidence>
<dbReference type="EMBL" id="OX597833">
    <property type="protein sequence ID" value="CAI9737469.1"/>
    <property type="molecule type" value="Genomic_DNA"/>
</dbReference>
<feature type="transmembrane region" description="Helical" evidence="2">
    <location>
        <begin position="50"/>
        <end position="83"/>
    </location>
</feature>
<organism evidence="3 4">
    <name type="scientific">Octopus vulgaris</name>
    <name type="common">Common octopus</name>
    <dbReference type="NCBI Taxonomy" id="6645"/>
    <lineage>
        <taxon>Eukaryota</taxon>
        <taxon>Metazoa</taxon>
        <taxon>Spiralia</taxon>
        <taxon>Lophotrochozoa</taxon>
        <taxon>Mollusca</taxon>
        <taxon>Cephalopoda</taxon>
        <taxon>Coleoidea</taxon>
        <taxon>Octopodiformes</taxon>
        <taxon>Octopoda</taxon>
        <taxon>Incirrata</taxon>
        <taxon>Octopodidae</taxon>
        <taxon>Octopus</taxon>
    </lineage>
</organism>